<dbReference type="AlphaFoldDB" id="A0A1X2GGE2"/>
<dbReference type="InterPro" id="IPR002893">
    <property type="entry name" value="Znf_MYND"/>
</dbReference>
<evidence type="ECO:0000256" key="3">
    <source>
        <dbReference type="ARBA" id="ARBA00022448"/>
    </source>
</evidence>
<feature type="transmembrane region" description="Helical" evidence="15">
    <location>
        <begin position="7"/>
        <end position="26"/>
    </location>
</feature>
<comment type="caution">
    <text evidence="17">The sequence shown here is derived from an EMBL/GenBank/DDBJ whole genome shotgun (WGS) entry which is preliminary data.</text>
</comment>
<evidence type="ECO:0000256" key="9">
    <source>
        <dbReference type="ARBA" id="ARBA00022927"/>
    </source>
</evidence>
<dbReference type="GO" id="GO:0030150">
    <property type="term" value="P:protein import into mitochondrial matrix"/>
    <property type="evidence" value="ECO:0007669"/>
    <property type="project" value="TreeGrafter"/>
</dbReference>
<evidence type="ECO:0000259" key="16">
    <source>
        <dbReference type="PROSITE" id="PS50865"/>
    </source>
</evidence>
<evidence type="ECO:0000256" key="15">
    <source>
        <dbReference type="SAM" id="Phobius"/>
    </source>
</evidence>
<dbReference type="SUPFAM" id="SSF47157">
    <property type="entry name" value="Mitochondrial import receptor subunit Tom20"/>
    <property type="match status" value="1"/>
</dbReference>
<dbReference type="Gene3D" id="1.20.960.10">
    <property type="entry name" value="Mitochondrial outer membrane translocase complex, subunit Tom20 domain"/>
    <property type="match status" value="1"/>
</dbReference>
<evidence type="ECO:0000256" key="4">
    <source>
        <dbReference type="ARBA" id="ARBA00022692"/>
    </source>
</evidence>
<evidence type="ECO:0000256" key="10">
    <source>
        <dbReference type="ARBA" id="ARBA00022989"/>
    </source>
</evidence>
<dbReference type="InterPro" id="IPR023392">
    <property type="entry name" value="Tom20_dom_sf"/>
</dbReference>
<dbReference type="SUPFAM" id="SSF144232">
    <property type="entry name" value="HIT/MYND zinc finger-like"/>
    <property type="match status" value="1"/>
</dbReference>
<dbReference type="GO" id="GO:0005742">
    <property type="term" value="C:mitochondrial outer membrane translocase complex"/>
    <property type="evidence" value="ECO:0007669"/>
    <property type="project" value="InterPro"/>
</dbReference>
<dbReference type="InterPro" id="IPR046341">
    <property type="entry name" value="SET_dom_sf"/>
</dbReference>
<gene>
    <name evidence="17" type="ORF">DM01DRAFT_1322964</name>
</gene>
<evidence type="ECO:0000256" key="12">
    <source>
        <dbReference type="ARBA" id="ARBA00023136"/>
    </source>
</evidence>
<evidence type="ECO:0000256" key="5">
    <source>
        <dbReference type="ARBA" id="ARBA00022723"/>
    </source>
</evidence>
<feature type="region of interest" description="Disordered" evidence="14">
    <location>
        <begin position="452"/>
        <end position="516"/>
    </location>
</feature>
<keyword evidence="11" id="KW-0496">Mitochondrion</keyword>
<dbReference type="PROSITE" id="PS50865">
    <property type="entry name" value="ZF_MYND_2"/>
    <property type="match status" value="1"/>
</dbReference>
<dbReference type="GO" id="GO:0006605">
    <property type="term" value="P:protein targeting"/>
    <property type="evidence" value="ECO:0007669"/>
    <property type="project" value="InterPro"/>
</dbReference>
<dbReference type="GO" id="GO:0008320">
    <property type="term" value="F:protein transmembrane transporter activity"/>
    <property type="evidence" value="ECO:0007669"/>
    <property type="project" value="TreeGrafter"/>
</dbReference>
<keyword evidence="4 15" id="KW-0812">Transmembrane</keyword>
<keyword evidence="12 15" id="KW-0472">Membrane</keyword>
<dbReference type="EMBL" id="MCGT01000016">
    <property type="protein sequence ID" value="ORX53204.1"/>
    <property type="molecule type" value="Genomic_DNA"/>
</dbReference>
<reference evidence="17 18" key="1">
    <citation type="submission" date="2016-07" db="EMBL/GenBank/DDBJ databases">
        <title>Pervasive Adenine N6-methylation of Active Genes in Fungi.</title>
        <authorList>
            <consortium name="DOE Joint Genome Institute"/>
            <person name="Mondo S.J."/>
            <person name="Dannebaum R.O."/>
            <person name="Kuo R.C."/>
            <person name="Labutti K."/>
            <person name="Haridas S."/>
            <person name="Kuo A."/>
            <person name="Salamov A."/>
            <person name="Ahrendt S.R."/>
            <person name="Lipzen A."/>
            <person name="Sullivan W."/>
            <person name="Andreopoulos W.B."/>
            <person name="Clum A."/>
            <person name="Lindquist E."/>
            <person name="Daum C."/>
            <person name="Ramamoorthy G.K."/>
            <person name="Gryganskyi A."/>
            <person name="Culley D."/>
            <person name="Magnuson J.K."/>
            <person name="James T.Y."/>
            <person name="O'Malley M.A."/>
            <person name="Stajich J.E."/>
            <person name="Spatafora J.W."/>
            <person name="Visel A."/>
            <person name="Grigoriev I.V."/>
        </authorList>
    </citation>
    <scope>NUCLEOTIDE SEQUENCE [LARGE SCALE GENOMIC DNA]</scope>
    <source>
        <strain evidence="17 18">NRRL 3301</strain>
    </source>
</reference>
<dbReference type="InterPro" id="IPR002056">
    <property type="entry name" value="MAS20"/>
</dbReference>
<feature type="domain" description="MYND-type" evidence="16">
    <location>
        <begin position="222"/>
        <end position="262"/>
    </location>
</feature>
<dbReference type="STRING" id="101127.A0A1X2GGE2"/>
<sequence>MPLQSKQIAYITAGVALTAGLGYLIYFDHKRRHDPQYRKQLKKERKKQAKKEKVQKEVDDNNVKDLIDTVVEAANQVKFPTDPEAKEKYFMEQVGKGEALCAQGPSFFDQAVLPFYLALKVYPAPLELIMIYQKTVPEPIFQILVTIMAKEQNNRVNAFYEQFPDPATGLKLGEIPVGTNPEGKTIVRRSLVATQDFAEGDVLFSEDPLVSAVHPGLEGKHCHHCLKSIQDSEKVACDKCTTVVFCSSDCQKAAAGYHKYLCGDEKDDSLKAFLSHAQEQRQMYPLMVAQFLSSMVAEETERARLGEDNSTFTSWDHVDRFRYLDIPASPSSQQEIKLLNDLLGPKVQGISEFLSDQTYLMLKGKLLYNAYAIATAHDPITVPASEEHARAVDTDGKHVVGAGLYKLATYLGQAKQGNSKVVFDKTHKLTVIATKAIAKDDEVTTHYTLPVKTAVDEEEEPKTDVANETDEKPAPEDPSQAEESKADTTVQEESSLEPAEPFQLETSEQTAEADDE</sequence>
<dbReference type="GO" id="GO:0030943">
    <property type="term" value="F:mitochondrion targeting sequence binding"/>
    <property type="evidence" value="ECO:0007669"/>
    <property type="project" value="TreeGrafter"/>
</dbReference>
<keyword evidence="8" id="KW-0862">Zinc</keyword>
<dbReference type="Pfam" id="PF01753">
    <property type="entry name" value="zf-MYND"/>
    <property type="match status" value="1"/>
</dbReference>
<dbReference type="Gene3D" id="2.170.270.10">
    <property type="entry name" value="SET domain"/>
    <property type="match status" value="1"/>
</dbReference>
<evidence type="ECO:0000256" key="14">
    <source>
        <dbReference type="SAM" id="MobiDB-lite"/>
    </source>
</evidence>
<dbReference type="PRINTS" id="PR00351">
    <property type="entry name" value="OM20RECEPTOR"/>
</dbReference>
<keyword evidence="3" id="KW-0813">Transport</keyword>
<dbReference type="Gene3D" id="6.10.140.2220">
    <property type="match status" value="1"/>
</dbReference>
<keyword evidence="6 13" id="KW-0863">Zinc-finger</keyword>
<evidence type="ECO:0000256" key="13">
    <source>
        <dbReference type="PROSITE-ProRule" id="PRU00134"/>
    </source>
</evidence>
<dbReference type="Pfam" id="PF02064">
    <property type="entry name" value="MAS20"/>
    <property type="match status" value="1"/>
</dbReference>
<comment type="subcellular location">
    <subcellularLocation>
        <location evidence="1">Mitochondrion outer membrane</location>
        <topology evidence="1">Single-pass membrane protein</topology>
    </subcellularLocation>
</comment>
<feature type="compositionally biased region" description="Basic and acidic residues" evidence="14">
    <location>
        <begin position="462"/>
        <end position="475"/>
    </location>
</feature>
<proteinExistence type="inferred from homology"/>
<evidence type="ECO:0000256" key="11">
    <source>
        <dbReference type="ARBA" id="ARBA00023128"/>
    </source>
</evidence>
<dbReference type="Proteomes" id="UP000242146">
    <property type="component" value="Unassembled WGS sequence"/>
</dbReference>
<name>A0A1X2GGE2_9FUNG</name>
<evidence type="ECO:0000256" key="7">
    <source>
        <dbReference type="ARBA" id="ARBA00022787"/>
    </source>
</evidence>
<dbReference type="GO" id="GO:0008270">
    <property type="term" value="F:zinc ion binding"/>
    <property type="evidence" value="ECO:0007669"/>
    <property type="project" value="UniProtKB-KW"/>
</dbReference>
<evidence type="ECO:0000256" key="6">
    <source>
        <dbReference type="ARBA" id="ARBA00022771"/>
    </source>
</evidence>
<evidence type="ECO:0000313" key="17">
    <source>
        <dbReference type="EMBL" id="ORX53204.1"/>
    </source>
</evidence>
<keyword evidence="7" id="KW-1000">Mitochondrion outer membrane</keyword>
<dbReference type="SUPFAM" id="SSF82199">
    <property type="entry name" value="SET domain"/>
    <property type="match status" value="1"/>
</dbReference>
<dbReference type="GO" id="GO:0016031">
    <property type="term" value="P:tRNA import into mitochondrion"/>
    <property type="evidence" value="ECO:0007669"/>
    <property type="project" value="TreeGrafter"/>
</dbReference>
<protein>
    <submittedName>
        <fullName evidence="17">MAS20-domain-containing protein</fullName>
    </submittedName>
</protein>
<evidence type="ECO:0000256" key="2">
    <source>
        <dbReference type="ARBA" id="ARBA00005792"/>
    </source>
</evidence>
<dbReference type="OrthoDB" id="2154253at2759"/>
<dbReference type="PANTHER" id="PTHR12430:SF0">
    <property type="entry name" value="TRANSLOCASE OF OUTER MITOCHONDRIAL MEMBRANE 20"/>
    <property type="match status" value="1"/>
</dbReference>
<keyword evidence="9" id="KW-0653">Protein transport</keyword>
<accession>A0A1X2GGE2</accession>
<evidence type="ECO:0000313" key="18">
    <source>
        <dbReference type="Proteomes" id="UP000242146"/>
    </source>
</evidence>
<evidence type="ECO:0000256" key="8">
    <source>
        <dbReference type="ARBA" id="ARBA00022833"/>
    </source>
</evidence>
<comment type="similarity">
    <text evidence="2">Belongs to the Tom20 family.</text>
</comment>
<keyword evidence="5" id="KW-0479">Metal-binding</keyword>
<organism evidence="17 18">
    <name type="scientific">Hesseltinella vesiculosa</name>
    <dbReference type="NCBI Taxonomy" id="101127"/>
    <lineage>
        <taxon>Eukaryota</taxon>
        <taxon>Fungi</taxon>
        <taxon>Fungi incertae sedis</taxon>
        <taxon>Mucoromycota</taxon>
        <taxon>Mucoromycotina</taxon>
        <taxon>Mucoromycetes</taxon>
        <taxon>Mucorales</taxon>
        <taxon>Cunninghamellaceae</taxon>
        <taxon>Hesseltinella</taxon>
    </lineage>
</organism>
<dbReference type="PANTHER" id="PTHR12430">
    <property type="entry name" value="MITOCHONDRIAL IMPORT RECEPTOR SUBUNIT TOM20"/>
    <property type="match status" value="1"/>
</dbReference>
<evidence type="ECO:0000256" key="1">
    <source>
        <dbReference type="ARBA" id="ARBA00004572"/>
    </source>
</evidence>
<keyword evidence="18" id="KW-1185">Reference proteome</keyword>
<keyword evidence="10 15" id="KW-1133">Transmembrane helix</keyword>
<dbReference type="GO" id="GO:0006886">
    <property type="term" value="P:intracellular protein transport"/>
    <property type="evidence" value="ECO:0007669"/>
    <property type="project" value="InterPro"/>
</dbReference>
<dbReference type="Gene3D" id="1.10.220.160">
    <property type="match status" value="1"/>
</dbReference>